<evidence type="ECO:0000256" key="6">
    <source>
        <dbReference type="ARBA" id="ARBA00022840"/>
    </source>
</evidence>
<dbReference type="Gene3D" id="1.10.287.130">
    <property type="match status" value="1"/>
</dbReference>
<sequence length="639" mass="72917">MKISFYTIVLVISCMCVGFLAVGVVLYNSHKLNLKQQQLQESLREELRIKEANMLLKQWLMSLDLYLNNREAYIYDSLVDQGEAITFLNNQFKEKKRLKVLNKKINAVLNLCSVAHQPGKRKLNENEWVQIISKSDALTEDLYQALNLYSTDLIIRINKEKVKINSRQITLKRTLYICPTAFIIFTFLIIKWSNKTIADPIKLLKTLASKEEISTENFPYKNPVELKSLADTLKQYVHDLEKAKELAWSKTKQVENINIRISSIMETAADAIICSNAKGEIFTMNASFRDLVSLEKNDSDKMYSCDDFIDEINLENYHFNTDNKKVLTEQKSLESVNGEKIKIELSVSTFKIDENIFFTLIIRDIREREQMQAQLLQSQKMDSIGILASGIAHEINTPIQYITNYCLFLQESYDDILEYLKASHELDSKQKEALYDEMDLDFVNTEIPVALNGSLEGLKKVSDIVKSMKIMAHPSKAKKIDYDVNSLIKEAVLLSKNEWGKNAKMEMILDDNIPKINCFPGFLSQTFINIIINAAHAIEAQVKQQQIATDGKIKIISKLKDQEIIIKFIDTGTGINDKIRTKIFDPFFTTKDVGVGTGQGLALSHDFIVNKHNGEIDFSSNSGLGCTFLITLPFEQKNA</sequence>
<evidence type="ECO:0000256" key="7">
    <source>
        <dbReference type="ARBA" id="ARBA00023012"/>
    </source>
</evidence>
<keyword evidence="8" id="KW-0472">Membrane</keyword>
<proteinExistence type="predicted"/>
<dbReference type="InterPro" id="IPR036890">
    <property type="entry name" value="HATPase_C_sf"/>
</dbReference>
<accession>A0ABY7VTH5</accession>
<dbReference type="PANTHER" id="PTHR43065">
    <property type="entry name" value="SENSOR HISTIDINE KINASE"/>
    <property type="match status" value="1"/>
</dbReference>
<dbReference type="Gene3D" id="3.30.450.20">
    <property type="entry name" value="PAS domain"/>
    <property type="match status" value="1"/>
</dbReference>
<keyword evidence="3" id="KW-0808">Transferase</keyword>
<evidence type="ECO:0000313" key="10">
    <source>
        <dbReference type="EMBL" id="WDE97367.1"/>
    </source>
</evidence>
<dbReference type="InterPro" id="IPR035965">
    <property type="entry name" value="PAS-like_dom_sf"/>
</dbReference>
<keyword evidence="11" id="KW-1185">Reference proteome</keyword>
<dbReference type="PROSITE" id="PS50109">
    <property type="entry name" value="HIS_KIN"/>
    <property type="match status" value="1"/>
</dbReference>
<dbReference type="GO" id="GO:0005524">
    <property type="term" value="F:ATP binding"/>
    <property type="evidence" value="ECO:0007669"/>
    <property type="project" value="UniProtKB-KW"/>
</dbReference>
<keyword evidence="8" id="KW-1133">Transmembrane helix</keyword>
<dbReference type="SUPFAM" id="SSF55874">
    <property type="entry name" value="ATPase domain of HSP90 chaperone/DNA topoisomerase II/histidine kinase"/>
    <property type="match status" value="1"/>
</dbReference>
<dbReference type="EC" id="2.7.13.3" evidence="2"/>
<dbReference type="SUPFAM" id="SSF47384">
    <property type="entry name" value="Homodimeric domain of signal transducing histidine kinase"/>
    <property type="match status" value="1"/>
</dbReference>
<reference evidence="10 11" key="1">
    <citation type="submission" date="2023-02" db="EMBL/GenBank/DDBJ databases">
        <title>Genome sequence of Lentisphaera profundi SAORIC-696.</title>
        <authorList>
            <person name="Kim e."/>
            <person name="Cho J.-C."/>
            <person name="Choi A."/>
            <person name="Kang I."/>
        </authorList>
    </citation>
    <scope>NUCLEOTIDE SEQUENCE [LARGE SCALE GENOMIC DNA]</scope>
    <source>
        <strain evidence="10 11">SAORIC-696</strain>
    </source>
</reference>
<dbReference type="PRINTS" id="PR00344">
    <property type="entry name" value="BCTRLSENSOR"/>
</dbReference>
<dbReference type="PANTHER" id="PTHR43065:SF46">
    <property type="entry name" value="C4-DICARBOXYLATE TRANSPORT SENSOR PROTEIN DCTB"/>
    <property type="match status" value="1"/>
</dbReference>
<protein>
    <recommendedName>
        <fullName evidence="2">histidine kinase</fullName>
        <ecNumber evidence="2">2.7.13.3</ecNumber>
    </recommendedName>
</protein>
<dbReference type="InterPro" id="IPR004358">
    <property type="entry name" value="Sig_transdc_His_kin-like_C"/>
</dbReference>
<dbReference type="InterPro" id="IPR036097">
    <property type="entry name" value="HisK_dim/P_sf"/>
</dbReference>
<comment type="catalytic activity">
    <reaction evidence="1">
        <text>ATP + protein L-histidine = ADP + protein N-phospho-L-histidine.</text>
        <dbReference type="EC" id="2.7.13.3"/>
    </reaction>
</comment>
<dbReference type="InterPro" id="IPR005467">
    <property type="entry name" value="His_kinase_dom"/>
</dbReference>
<feature type="transmembrane region" description="Helical" evidence="8">
    <location>
        <begin position="6"/>
        <end position="27"/>
    </location>
</feature>
<evidence type="ECO:0000256" key="1">
    <source>
        <dbReference type="ARBA" id="ARBA00000085"/>
    </source>
</evidence>
<keyword evidence="6 10" id="KW-0067">ATP-binding</keyword>
<feature type="transmembrane region" description="Helical" evidence="8">
    <location>
        <begin position="174"/>
        <end position="192"/>
    </location>
</feature>
<keyword evidence="5" id="KW-0418">Kinase</keyword>
<keyword evidence="7" id="KW-0902">Two-component regulatory system</keyword>
<dbReference type="InterPro" id="IPR003594">
    <property type="entry name" value="HATPase_dom"/>
</dbReference>
<evidence type="ECO:0000256" key="4">
    <source>
        <dbReference type="ARBA" id="ARBA00022741"/>
    </source>
</evidence>
<evidence type="ECO:0000256" key="3">
    <source>
        <dbReference type="ARBA" id="ARBA00022679"/>
    </source>
</evidence>
<keyword evidence="4" id="KW-0547">Nucleotide-binding</keyword>
<evidence type="ECO:0000256" key="2">
    <source>
        <dbReference type="ARBA" id="ARBA00012438"/>
    </source>
</evidence>
<evidence type="ECO:0000259" key="9">
    <source>
        <dbReference type="PROSITE" id="PS50109"/>
    </source>
</evidence>
<organism evidence="10 11">
    <name type="scientific">Lentisphaera profundi</name>
    <dbReference type="NCBI Taxonomy" id="1658616"/>
    <lineage>
        <taxon>Bacteria</taxon>
        <taxon>Pseudomonadati</taxon>
        <taxon>Lentisphaerota</taxon>
        <taxon>Lentisphaeria</taxon>
        <taxon>Lentisphaerales</taxon>
        <taxon>Lentisphaeraceae</taxon>
        <taxon>Lentisphaera</taxon>
    </lineage>
</organism>
<evidence type="ECO:0000256" key="5">
    <source>
        <dbReference type="ARBA" id="ARBA00022777"/>
    </source>
</evidence>
<feature type="domain" description="Histidine kinase" evidence="9">
    <location>
        <begin position="390"/>
        <end position="636"/>
    </location>
</feature>
<evidence type="ECO:0000256" key="8">
    <source>
        <dbReference type="SAM" id="Phobius"/>
    </source>
</evidence>
<name>A0ABY7VTH5_9BACT</name>
<dbReference type="SMART" id="SM00387">
    <property type="entry name" value="HATPase_c"/>
    <property type="match status" value="1"/>
</dbReference>
<dbReference type="Proteomes" id="UP001214250">
    <property type="component" value="Chromosome 1"/>
</dbReference>
<dbReference type="Gene3D" id="3.30.565.10">
    <property type="entry name" value="Histidine kinase-like ATPase, C-terminal domain"/>
    <property type="match status" value="1"/>
</dbReference>
<dbReference type="SUPFAM" id="SSF55785">
    <property type="entry name" value="PYP-like sensor domain (PAS domain)"/>
    <property type="match status" value="1"/>
</dbReference>
<gene>
    <name evidence="10" type="ORF">PQO03_05300</name>
</gene>
<dbReference type="NCBIfam" id="TIGR00229">
    <property type="entry name" value="sensory_box"/>
    <property type="match status" value="1"/>
</dbReference>
<keyword evidence="8" id="KW-0812">Transmembrane</keyword>
<evidence type="ECO:0000313" key="11">
    <source>
        <dbReference type="Proteomes" id="UP001214250"/>
    </source>
</evidence>
<dbReference type="Pfam" id="PF02518">
    <property type="entry name" value="HATPase_c"/>
    <property type="match status" value="1"/>
</dbReference>
<dbReference type="InterPro" id="IPR000014">
    <property type="entry name" value="PAS"/>
</dbReference>
<dbReference type="EMBL" id="CP117811">
    <property type="protein sequence ID" value="WDE97367.1"/>
    <property type="molecule type" value="Genomic_DNA"/>
</dbReference>
<dbReference type="RefSeq" id="WP_274151706.1">
    <property type="nucleotide sequence ID" value="NZ_CP117811.1"/>
</dbReference>